<keyword evidence="2" id="KW-1185">Reference proteome</keyword>
<evidence type="ECO:0000313" key="1">
    <source>
        <dbReference type="EMBL" id="MBB6251398.1"/>
    </source>
</evidence>
<gene>
    <name evidence="1" type="ORF">FHS74_001949</name>
</gene>
<comment type="caution">
    <text evidence="1">The sequence shown here is derived from an EMBL/GenBank/DDBJ whole genome shotgun (WGS) entry which is preliminary data.</text>
</comment>
<accession>A0A7X0EC95</accession>
<sequence>MTPVNEQRLTSAAADMSEAIGAVIERHNLDAHDFVIVMAIPVGGVLATTFPNIDEREAALNRFRRCVDVAATNAVRARVPS</sequence>
<dbReference type="EMBL" id="JACIIZ010000005">
    <property type="protein sequence ID" value="MBB6251398.1"/>
    <property type="molecule type" value="Genomic_DNA"/>
</dbReference>
<dbReference type="AlphaFoldDB" id="A0A7X0EC95"/>
<protein>
    <submittedName>
        <fullName evidence="1">Uncharacterized protein</fullName>
    </submittedName>
</protein>
<organism evidence="1 2">
    <name type="scientific">Nitrospirillum iridis</name>
    <dbReference type="NCBI Taxonomy" id="765888"/>
    <lineage>
        <taxon>Bacteria</taxon>
        <taxon>Pseudomonadati</taxon>
        <taxon>Pseudomonadota</taxon>
        <taxon>Alphaproteobacteria</taxon>
        <taxon>Rhodospirillales</taxon>
        <taxon>Azospirillaceae</taxon>
        <taxon>Nitrospirillum</taxon>
    </lineage>
</organism>
<evidence type="ECO:0000313" key="2">
    <source>
        <dbReference type="Proteomes" id="UP000539175"/>
    </source>
</evidence>
<reference evidence="1 2" key="1">
    <citation type="submission" date="2020-08" db="EMBL/GenBank/DDBJ databases">
        <title>Genomic Encyclopedia of Type Strains, Phase IV (KMG-IV): sequencing the most valuable type-strain genomes for metagenomic binning, comparative biology and taxonomic classification.</title>
        <authorList>
            <person name="Goeker M."/>
        </authorList>
    </citation>
    <scope>NUCLEOTIDE SEQUENCE [LARGE SCALE GENOMIC DNA]</scope>
    <source>
        <strain evidence="1 2">DSM 22198</strain>
    </source>
</reference>
<proteinExistence type="predicted"/>
<dbReference type="RefSeq" id="WP_184799866.1">
    <property type="nucleotide sequence ID" value="NZ_JACIIZ010000005.1"/>
</dbReference>
<dbReference type="Proteomes" id="UP000539175">
    <property type="component" value="Unassembled WGS sequence"/>
</dbReference>
<name>A0A7X0EC95_9PROT</name>